<evidence type="ECO:0000256" key="2">
    <source>
        <dbReference type="ARBA" id="ARBA00022694"/>
    </source>
</evidence>
<dbReference type="InterPro" id="IPR012094">
    <property type="entry name" value="tRNA_Ile_lys_synt"/>
</dbReference>
<dbReference type="SUPFAM" id="SSF52402">
    <property type="entry name" value="Adenine nucleotide alpha hydrolases-like"/>
    <property type="match status" value="1"/>
</dbReference>
<evidence type="ECO:0000313" key="9">
    <source>
        <dbReference type="Proteomes" id="UP000632063"/>
    </source>
</evidence>
<keyword evidence="1 6" id="KW-0436">Ligase</keyword>
<proteinExistence type="inferred from homology"/>
<evidence type="ECO:0000256" key="3">
    <source>
        <dbReference type="ARBA" id="ARBA00022741"/>
    </source>
</evidence>
<feature type="binding site" evidence="6">
    <location>
        <begin position="40"/>
        <end position="45"/>
    </location>
    <ligand>
        <name>ATP</name>
        <dbReference type="ChEBI" id="CHEBI:30616"/>
    </ligand>
</feature>
<comment type="similarity">
    <text evidence="6">Belongs to the tRNA(Ile)-lysidine synthase family.</text>
</comment>
<dbReference type="NCBIfam" id="TIGR02432">
    <property type="entry name" value="lysidine_TilS_N"/>
    <property type="match status" value="1"/>
</dbReference>
<evidence type="ECO:0000256" key="6">
    <source>
        <dbReference type="HAMAP-Rule" id="MF_01161"/>
    </source>
</evidence>
<reference evidence="8 9" key="2">
    <citation type="journal article" date="2021" name="Int. J. Syst. Evol. Microbiol.">
        <title>Roseibium litorale sp. nov., isolated from a tidal flat sediment and proposal for the reclassification of Labrenzia polysiphoniae as Roseibium polysiphoniae comb. nov.</title>
        <authorList>
            <person name="Liu Y."/>
            <person name="Pei T."/>
            <person name="Du J."/>
            <person name="Chao M."/>
            <person name="Deng M.R."/>
            <person name="Zhu H."/>
        </authorList>
    </citation>
    <scope>NUCLEOTIDE SEQUENCE [LARGE SCALE GENOMIC DNA]</scope>
    <source>
        <strain evidence="8 9">4C16A</strain>
    </source>
</reference>
<evidence type="ECO:0000256" key="5">
    <source>
        <dbReference type="ARBA" id="ARBA00048539"/>
    </source>
</evidence>
<dbReference type="GO" id="GO:0032267">
    <property type="term" value="F:tRNA(Ile)-lysidine synthase activity"/>
    <property type="evidence" value="ECO:0007669"/>
    <property type="project" value="UniProtKB-EC"/>
</dbReference>
<keyword evidence="4 6" id="KW-0067">ATP-binding</keyword>
<dbReference type="Pfam" id="PF01171">
    <property type="entry name" value="ATP_bind_3"/>
    <property type="match status" value="1"/>
</dbReference>
<evidence type="ECO:0000256" key="4">
    <source>
        <dbReference type="ARBA" id="ARBA00022840"/>
    </source>
</evidence>
<protein>
    <recommendedName>
        <fullName evidence="6">tRNA(Ile)-lysidine synthase</fullName>
        <ecNumber evidence="6">6.3.4.19</ecNumber>
    </recommendedName>
    <alternativeName>
        <fullName evidence="6">tRNA(Ile)-2-lysyl-cytidine synthase</fullName>
    </alternativeName>
    <alternativeName>
        <fullName evidence="6">tRNA(Ile)-lysidine synthetase</fullName>
    </alternativeName>
</protein>
<dbReference type="InterPro" id="IPR012795">
    <property type="entry name" value="tRNA_Ile_lys_synt_N"/>
</dbReference>
<dbReference type="PANTHER" id="PTHR43033:SF1">
    <property type="entry name" value="TRNA(ILE)-LYSIDINE SYNTHASE-RELATED"/>
    <property type="match status" value="1"/>
</dbReference>
<keyword evidence="3 6" id="KW-0547">Nucleotide-binding</keyword>
<feature type="domain" description="tRNA(Ile)-lysidine/2-thiocytidine synthase N-terminal" evidence="7">
    <location>
        <begin position="35"/>
        <end position="217"/>
    </location>
</feature>
<dbReference type="HAMAP" id="MF_01161">
    <property type="entry name" value="tRNA_Ile_lys_synt"/>
    <property type="match status" value="1"/>
</dbReference>
<organism evidence="8 9">
    <name type="scientific">Roseibium litorale</name>
    <dbReference type="NCBI Taxonomy" id="2803841"/>
    <lineage>
        <taxon>Bacteria</taxon>
        <taxon>Pseudomonadati</taxon>
        <taxon>Pseudomonadota</taxon>
        <taxon>Alphaproteobacteria</taxon>
        <taxon>Hyphomicrobiales</taxon>
        <taxon>Stappiaceae</taxon>
        <taxon>Roseibium</taxon>
    </lineage>
</organism>
<dbReference type="RefSeq" id="WP_192149995.1">
    <property type="nucleotide sequence ID" value="NZ_JACYXI010000015.1"/>
</dbReference>
<comment type="caution">
    <text evidence="8">The sequence shown here is derived from an EMBL/GenBank/DDBJ whole genome shotgun (WGS) entry which is preliminary data.</text>
</comment>
<accession>A0ABR9CS72</accession>
<keyword evidence="2 6" id="KW-0819">tRNA processing</keyword>
<dbReference type="EC" id="6.3.4.19" evidence="6"/>
<dbReference type="Gene3D" id="3.40.50.620">
    <property type="entry name" value="HUPs"/>
    <property type="match status" value="1"/>
</dbReference>
<dbReference type="InterPro" id="IPR011063">
    <property type="entry name" value="TilS/TtcA_N"/>
</dbReference>
<dbReference type="InterPro" id="IPR014729">
    <property type="entry name" value="Rossmann-like_a/b/a_fold"/>
</dbReference>
<evidence type="ECO:0000313" key="8">
    <source>
        <dbReference type="EMBL" id="MBD8893731.1"/>
    </source>
</evidence>
<comment type="function">
    <text evidence="6">Ligates lysine onto the cytidine present at position 34 of the AUA codon-specific tRNA(Ile) that contains the anticodon CAU, in an ATP-dependent manner. Cytidine is converted to lysidine, thus changing the amino acid specificity of the tRNA from methionine to isoleucine.</text>
</comment>
<sequence length="434" mass="47437">MPETPDTDGFPASEAPLDAREFDQLFFSLKSASSLALGVSGGADSLCLLHALADWRGRNGWGGALYVLTVDHGLRPESAAEAEMVASHCRSLDIEHETLLWTGGKPVSNIQSEARKARYRLFREAMELRGTRTLVLAHHLDDQAETFLDRLTRGSGVTGLGAMSACQDHGPEGLQIFRPFLSLPKARLVATLRSAGIAWVEDPSNSNPAYKRVRLRQMADHLASEGLDRERIARTAQNMRRADEALESWVSSVEVSAVEAHAAGPLQLALTDYVPLPEEIRLRLLSRLTARVSNRAVGPRLEKLEGADCRLCKGKPVRLTLNGAVLDLAKKRLSIWREAGRALAPPVPLVQGAPQTWDGRYSCAACGETPGPDLYFGALADAPGPAVPIHWPDGWPKAAFRTAPAVWNSRELLQVPELYVADGWAGRFRFRPLK</sequence>
<keyword evidence="6" id="KW-0963">Cytoplasm</keyword>
<reference evidence="9" key="1">
    <citation type="submission" date="2020-09" db="EMBL/GenBank/DDBJ databases">
        <title>The genome sequence of strain Labrenzia suaedae 4C16A.</title>
        <authorList>
            <person name="Liu Y."/>
        </authorList>
    </citation>
    <scope>NUCLEOTIDE SEQUENCE [LARGE SCALE GENOMIC DNA]</scope>
    <source>
        <strain evidence="9">4C16A</strain>
    </source>
</reference>
<dbReference type="PANTHER" id="PTHR43033">
    <property type="entry name" value="TRNA(ILE)-LYSIDINE SYNTHASE-RELATED"/>
    <property type="match status" value="1"/>
</dbReference>
<comment type="subcellular location">
    <subcellularLocation>
        <location evidence="6">Cytoplasm</location>
    </subcellularLocation>
</comment>
<gene>
    <name evidence="6 8" type="primary">tilS</name>
    <name evidence="8" type="ORF">IG616_19470</name>
</gene>
<name>A0ABR9CS72_9HYPH</name>
<dbReference type="EMBL" id="JACYXI010000015">
    <property type="protein sequence ID" value="MBD8893731.1"/>
    <property type="molecule type" value="Genomic_DNA"/>
</dbReference>
<keyword evidence="9" id="KW-1185">Reference proteome</keyword>
<comment type="catalytic activity">
    <reaction evidence="5 6">
        <text>cytidine(34) in tRNA(Ile2) + L-lysine + ATP = lysidine(34) in tRNA(Ile2) + AMP + diphosphate + H(+)</text>
        <dbReference type="Rhea" id="RHEA:43744"/>
        <dbReference type="Rhea" id="RHEA-COMP:10625"/>
        <dbReference type="Rhea" id="RHEA-COMP:10670"/>
        <dbReference type="ChEBI" id="CHEBI:15378"/>
        <dbReference type="ChEBI" id="CHEBI:30616"/>
        <dbReference type="ChEBI" id="CHEBI:32551"/>
        <dbReference type="ChEBI" id="CHEBI:33019"/>
        <dbReference type="ChEBI" id="CHEBI:82748"/>
        <dbReference type="ChEBI" id="CHEBI:83665"/>
        <dbReference type="ChEBI" id="CHEBI:456215"/>
        <dbReference type="EC" id="6.3.4.19"/>
    </reaction>
</comment>
<comment type="domain">
    <text evidence="6">The N-terminal region contains the highly conserved SGGXDS motif, predicted to be a P-loop motif involved in ATP binding.</text>
</comment>
<dbReference type="Proteomes" id="UP000632063">
    <property type="component" value="Unassembled WGS sequence"/>
</dbReference>
<dbReference type="CDD" id="cd01992">
    <property type="entry name" value="TilS_N"/>
    <property type="match status" value="1"/>
</dbReference>
<evidence type="ECO:0000256" key="1">
    <source>
        <dbReference type="ARBA" id="ARBA00022598"/>
    </source>
</evidence>
<evidence type="ECO:0000259" key="7">
    <source>
        <dbReference type="Pfam" id="PF01171"/>
    </source>
</evidence>